<reference evidence="8 9" key="1">
    <citation type="submission" date="2015-01" db="EMBL/GenBank/DDBJ databases">
        <title>The Genome Sequence of Fonsecaea pedrosoi CBS 271.37.</title>
        <authorList>
            <consortium name="The Broad Institute Genomics Platform"/>
            <person name="Cuomo C."/>
            <person name="de Hoog S."/>
            <person name="Gorbushina A."/>
            <person name="Stielow B."/>
            <person name="Teixiera M."/>
            <person name="Abouelleil A."/>
            <person name="Chapman S.B."/>
            <person name="Priest M."/>
            <person name="Young S.K."/>
            <person name="Wortman J."/>
            <person name="Nusbaum C."/>
            <person name="Birren B."/>
        </authorList>
    </citation>
    <scope>NUCLEOTIDE SEQUENCE [LARGE SCALE GENOMIC DNA]</scope>
    <source>
        <strain evidence="8 9">CBS 271.37</strain>
    </source>
</reference>
<evidence type="ECO:0000256" key="2">
    <source>
        <dbReference type="ARBA" id="ARBA00010992"/>
    </source>
</evidence>
<dbReference type="GeneID" id="25305563"/>
<evidence type="ECO:0000256" key="4">
    <source>
        <dbReference type="ARBA" id="ARBA00022989"/>
    </source>
</evidence>
<dbReference type="PANTHER" id="PTHR48022">
    <property type="entry name" value="PLASTIDIC GLUCOSE TRANSPORTER 4"/>
    <property type="match status" value="1"/>
</dbReference>
<feature type="transmembrane region" description="Helical" evidence="6">
    <location>
        <begin position="201"/>
        <end position="218"/>
    </location>
</feature>
<dbReference type="PANTHER" id="PTHR48022:SF79">
    <property type="entry name" value="LACTOSE PERMEASE, PUTATIVE (AFU_ORTHOLOGUE AFUA_6G01860)-RELATED"/>
    <property type="match status" value="1"/>
</dbReference>
<sequence>MGGRYILGLRSVICNASGPAYVVEMAYPAYRGFQTGLYQAMFFCGTVTTTWLEYELSYLPADSVLAWRLPLAMQAIPSLVLLACVYYMPETPLWWMARDTADKAKEILVKYHGDGNENSAIMTLEIYYLPLVVATVGITSVKTKLLLKALQTPVMMIASLNSLYLIDHFNRRTLLMIGGTLMTCSTAIITACIAQHAVSKAVSGTIFLVAFAVCWARNVQYGGPLSTTVY</sequence>
<dbReference type="Pfam" id="PF00083">
    <property type="entry name" value="Sugar_tr"/>
    <property type="match status" value="2"/>
</dbReference>
<protein>
    <recommendedName>
        <fullName evidence="7">Major facilitator superfamily (MFS) profile domain-containing protein</fullName>
    </recommendedName>
</protein>
<organism evidence="8 9">
    <name type="scientific">Fonsecaea pedrosoi CBS 271.37</name>
    <dbReference type="NCBI Taxonomy" id="1442368"/>
    <lineage>
        <taxon>Eukaryota</taxon>
        <taxon>Fungi</taxon>
        <taxon>Dikarya</taxon>
        <taxon>Ascomycota</taxon>
        <taxon>Pezizomycotina</taxon>
        <taxon>Eurotiomycetes</taxon>
        <taxon>Chaetothyriomycetidae</taxon>
        <taxon>Chaetothyriales</taxon>
        <taxon>Herpotrichiellaceae</taxon>
        <taxon>Fonsecaea</taxon>
    </lineage>
</organism>
<dbReference type="InterPro" id="IPR005828">
    <property type="entry name" value="MFS_sugar_transport-like"/>
</dbReference>
<comment type="similarity">
    <text evidence="2">Belongs to the major facilitator superfamily. Sugar transporter (TC 2.A.1.1) family.</text>
</comment>
<keyword evidence="5 6" id="KW-0472">Membrane</keyword>
<evidence type="ECO:0000256" key="5">
    <source>
        <dbReference type="ARBA" id="ARBA00023136"/>
    </source>
</evidence>
<keyword evidence="4 6" id="KW-1133">Transmembrane helix</keyword>
<keyword evidence="9" id="KW-1185">Reference proteome</keyword>
<dbReference type="PROSITE" id="PS50850">
    <property type="entry name" value="MFS"/>
    <property type="match status" value="1"/>
</dbReference>
<dbReference type="InterPro" id="IPR020846">
    <property type="entry name" value="MFS_dom"/>
</dbReference>
<feature type="transmembrane region" description="Helical" evidence="6">
    <location>
        <begin position="66"/>
        <end position="88"/>
    </location>
</feature>
<dbReference type="InterPro" id="IPR036259">
    <property type="entry name" value="MFS_trans_sf"/>
</dbReference>
<evidence type="ECO:0000259" key="7">
    <source>
        <dbReference type="PROSITE" id="PS50850"/>
    </source>
</evidence>
<feature type="domain" description="Major facilitator superfamily (MFS) profile" evidence="7">
    <location>
        <begin position="1"/>
        <end position="230"/>
    </location>
</feature>
<gene>
    <name evidence="8" type="ORF">Z517_06073</name>
</gene>
<dbReference type="VEuPathDB" id="FungiDB:Z517_06073"/>
<proteinExistence type="inferred from homology"/>
<evidence type="ECO:0000256" key="1">
    <source>
        <dbReference type="ARBA" id="ARBA00004141"/>
    </source>
</evidence>
<comment type="subcellular location">
    <subcellularLocation>
        <location evidence="1">Membrane</location>
        <topology evidence="1">Multi-pass membrane protein</topology>
    </subcellularLocation>
</comment>
<dbReference type="EMBL" id="KN846972">
    <property type="protein sequence ID" value="KIW79461.1"/>
    <property type="molecule type" value="Genomic_DNA"/>
</dbReference>
<dbReference type="RefSeq" id="XP_013283269.1">
    <property type="nucleotide sequence ID" value="XM_013427815.1"/>
</dbReference>
<dbReference type="SUPFAM" id="SSF103473">
    <property type="entry name" value="MFS general substrate transporter"/>
    <property type="match status" value="1"/>
</dbReference>
<dbReference type="Gene3D" id="1.20.1250.20">
    <property type="entry name" value="MFS general substrate transporter like domains"/>
    <property type="match status" value="2"/>
</dbReference>
<evidence type="ECO:0000313" key="9">
    <source>
        <dbReference type="Proteomes" id="UP000053029"/>
    </source>
</evidence>
<dbReference type="Proteomes" id="UP000053029">
    <property type="component" value="Unassembled WGS sequence"/>
</dbReference>
<evidence type="ECO:0000256" key="3">
    <source>
        <dbReference type="ARBA" id="ARBA00022692"/>
    </source>
</evidence>
<dbReference type="GO" id="GO:0016020">
    <property type="term" value="C:membrane"/>
    <property type="evidence" value="ECO:0007669"/>
    <property type="project" value="UniProtKB-SubCell"/>
</dbReference>
<feature type="transmembrane region" description="Helical" evidence="6">
    <location>
        <begin position="120"/>
        <end position="138"/>
    </location>
</feature>
<dbReference type="InterPro" id="IPR050360">
    <property type="entry name" value="MFS_Sugar_Transporters"/>
</dbReference>
<evidence type="ECO:0000256" key="6">
    <source>
        <dbReference type="SAM" id="Phobius"/>
    </source>
</evidence>
<dbReference type="AlphaFoldDB" id="A0A0D2DNY7"/>
<evidence type="ECO:0000313" key="8">
    <source>
        <dbReference type="EMBL" id="KIW79461.1"/>
    </source>
</evidence>
<accession>A0A0D2DNY7</accession>
<feature type="transmembrane region" description="Helical" evidence="6">
    <location>
        <begin position="172"/>
        <end position="194"/>
    </location>
</feature>
<dbReference type="GO" id="GO:0005351">
    <property type="term" value="F:carbohydrate:proton symporter activity"/>
    <property type="evidence" value="ECO:0007669"/>
    <property type="project" value="TreeGrafter"/>
</dbReference>
<name>A0A0D2DNY7_9EURO</name>
<keyword evidence="3 6" id="KW-0812">Transmembrane</keyword>
<dbReference type="HOGENOM" id="CLU_1204803_0_0_1"/>